<reference evidence="2 3" key="1">
    <citation type="submission" date="2016-08" db="EMBL/GenBank/DDBJ databases">
        <authorList>
            <person name="Seilhamer J.J."/>
        </authorList>
    </citation>
    <scope>NUCLEOTIDE SEQUENCE [LARGE SCALE GENOMIC DNA]</scope>
    <source>
        <strain evidence="2 3">P1-7</strain>
    </source>
</reference>
<organism evidence="2 3">
    <name type="scientific">Rhizobium lusitanum</name>
    <dbReference type="NCBI Taxonomy" id="293958"/>
    <lineage>
        <taxon>Bacteria</taxon>
        <taxon>Pseudomonadati</taxon>
        <taxon>Pseudomonadota</taxon>
        <taxon>Alphaproteobacteria</taxon>
        <taxon>Hyphomicrobiales</taxon>
        <taxon>Rhizobiaceae</taxon>
        <taxon>Rhizobium/Agrobacterium group</taxon>
        <taxon>Rhizobium</taxon>
    </lineage>
</organism>
<evidence type="ECO:0000313" key="2">
    <source>
        <dbReference type="EMBL" id="SCB13281.1"/>
    </source>
</evidence>
<dbReference type="Gene3D" id="1.10.150.690">
    <property type="entry name" value="DUF2063"/>
    <property type="match status" value="1"/>
</dbReference>
<dbReference type="RefSeq" id="WP_092573087.1">
    <property type="nucleotide sequence ID" value="NZ_FMAF01000002.1"/>
</dbReference>
<dbReference type="Pfam" id="PF09836">
    <property type="entry name" value="DUF2063"/>
    <property type="match status" value="1"/>
</dbReference>
<sequence>MSLSTQTEFAAALVDPDRSVPEGLAAWNGPRPERRFGVYRNNVAIGLIGALASRFPAAEKIVGEEFFAAMAHEFIRQHPPRSPLLLAYGDGFADFVAIFEPAREIPYLPDVIRLETARGRAYHATDSTPLDAALLATIEPEGLAGLSFVAHPSASIIRSAFPAVTIWAMNVGEIELADIEDWTGEDALVVRPRMTVEVHRLPVGGAAFLEALIAGADLGSAFETALAETSDFDLSANLAGALAAGAFTAVR</sequence>
<dbReference type="OrthoDB" id="4146344at2"/>
<name>A0A1C3UCR8_9HYPH</name>
<dbReference type="AlphaFoldDB" id="A0A1C3UCR8"/>
<dbReference type="InterPro" id="IPR018640">
    <property type="entry name" value="DUF2063"/>
</dbReference>
<gene>
    <name evidence="2" type="ORF">GA0061101_102134</name>
</gene>
<dbReference type="EMBL" id="FMAF01000002">
    <property type="protein sequence ID" value="SCB13281.1"/>
    <property type="molecule type" value="Genomic_DNA"/>
</dbReference>
<evidence type="ECO:0000313" key="3">
    <source>
        <dbReference type="Proteomes" id="UP000199205"/>
    </source>
</evidence>
<feature type="domain" description="Putative DNA-binding" evidence="1">
    <location>
        <begin position="5"/>
        <end position="96"/>
    </location>
</feature>
<dbReference type="GO" id="GO:0003677">
    <property type="term" value="F:DNA binding"/>
    <property type="evidence" value="ECO:0007669"/>
    <property type="project" value="UniProtKB-KW"/>
</dbReference>
<evidence type="ECO:0000259" key="1">
    <source>
        <dbReference type="Pfam" id="PF09836"/>
    </source>
</evidence>
<dbReference type="InterPro" id="IPR044922">
    <property type="entry name" value="DUF2063_N_sf"/>
</dbReference>
<protein>
    <submittedName>
        <fullName evidence="2">Putative DNA-binding domain-containing protein</fullName>
    </submittedName>
</protein>
<dbReference type="Proteomes" id="UP000199205">
    <property type="component" value="Unassembled WGS sequence"/>
</dbReference>
<accession>A0A1C3UCR8</accession>
<keyword evidence="2" id="KW-0238">DNA-binding</keyword>
<proteinExistence type="predicted"/>